<evidence type="ECO:0000313" key="2">
    <source>
        <dbReference type="EMBL" id="MBG9986989.1"/>
    </source>
</evidence>
<keyword evidence="1" id="KW-0812">Transmembrane</keyword>
<feature type="transmembrane region" description="Helical" evidence="1">
    <location>
        <begin position="6"/>
        <end position="28"/>
    </location>
</feature>
<accession>A0ABS0LUK3</accession>
<organism evidence="2 3">
    <name type="scientific">Facklamia lactis</name>
    <dbReference type="NCBI Taxonomy" id="2749967"/>
    <lineage>
        <taxon>Bacteria</taxon>
        <taxon>Bacillati</taxon>
        <taxon>Bacillota</taxon>
        <taxon>Bacilli</taxon>
        <taxon>Lactobacillales</taxon>
        <taxon>Aerococcaceae</taxon>
        <taxon>Facklamia</taxon>
    </lineage>
</organism>
<evidence type="ECO:0000313" key="3">
    <source>
        <dbReference type="Proteomes" id="UP000721415"/>
    </source>
</evidence>
<feature type="transmembrane region" description="Helical" evidence="1">
    <location>
        <begin position="35"/>
        <end position="56"/>
    </location>
</feature>
<proteinExistence type="predicted"/>
<gene>
    <name evidence="2" type="ORF">HZY91_08825</name>
</gene>
<feature type="transmembrane region" description="Helical" evidence="1">
    <location>
        <begin position="62"/>
        <end position="79"/>
    </location>
</feature>
<evidence type="ECO:0000256" key="1">
    <source>
        <dbReference type="SAM" id="Phobius"/>
    </source>
</evidence>
<dbReference type="InterPro" id="IPR008407">
    <property type="entry name" value="Brnchd-chn_aa_trnsp_AzlD"/>
</dbReference>
<reference evidence="2 3" key="1">
    <citation type="submission" date="2020-07" db="EMBL/GenBank/DDBJ databases">
        <title>Facklamia lactis sp. nov., isolated from raw milk.</title>
        <authorList>
            <person name="Doll E.V."/>
            <person name="Huptas C."/>
            <person name="Staib L."/>
            <person name="Wenning M."/>
            <person name="Scherer S."/>
        </authorList>
    </citation>
    <scope>NUCLEOTIDE SEQUENCE [LARGE SCALE GENOMIC DNA]</scope>
    <source>
        <strain evidence="2 3">DSM 111018</strain>
    </source>
</reference>
<keyword evidence="1" id="KW-1133">Transmembrane helix</keyword>
<dbReference type="Proteomes" id="UP000721415">
    <property type="component" value="Unassembled WGS sequence"/>
</dbReference>
<keyword evidence="1" id="KW-0472">Membrane</keyword>
<dbReference type="EMBL" id="JACBXQ010000005">
    <property type="protein sequence ID" value="MBG9986989.1"/>
    <property type="molecule type" value="Genomic_DNA"/>
</dbReference>
<protein>
    <submittedName>
        <fullName evidence="2">AzlD domain-containing protein</fullName>
    </submittedName>
</protein>
<name>A0ABS0LUK3_9LACT</name>
<keyword evidence="3" id="KW-1185">Reference proteome</keyword>
<dbReference type="PIRSF" id="PIRSF003203">
    <property type="entry name" value="AzlD"/>
    <property type="match status" value="1"/>
</dbReference>
<feature type="transmembrane region" description="Helical" evidence="1">
    <location>
        <begin position="86"/>
        <end position="105"/>
    </location>
</feature>
<dbReference type="RefSeq" id="WP_197115903.1">
    <property type="nucleotide sequence ID" value="NZ_JACBXQ010000005.1"/>
</dbReference>
<comment type="caution">
    <text evidence="2">The sequence shown here is derived from an EMBL/GenBank/DDBJ whole genome shotgun (WGS) entry which is preliminary data.</text>
</comment>
<sequence>MSNLHSLLLLVVMGAVTGFIRFFPFIVFKNQTPLWVIYLGQVFPYSIMAILFIYSIKDIEFMSSQGLAALLACGAIFLVHKWRHSTILSILVGTAVYMILIQGVLA</sequence>
<dbReference type="Pfam" id="PF05437">
    <property type="entry name" value="AzlD"/>
    <property type="match status" value="1"/>
</dbReference>